<accession>A0A923S4V8</accession>
<keyword evidence="5" id="KW-1185">Reference proteome</keyword>
<evidence type="ECO:0000313" key="4">
    <source>
        <dbReference type="EMBL" id="MBC5767303.1"/>
    </source>
</evidence>
<keyword evidence="2" id="KW-0732">Signal</keyword>
<dbReference type="InterPro" id="IPR026352">
    <property type="entry name" value="Nanowire_3heme"/>
</dbReference>
<evidence type="ECO:0000259" key="3">
    <source>
        <dbReference type="Pfam" id="PF14522"/>
    </source>
</evidence>
<comment type="caution">
    <text evidence="4">The sequence shown here is derived from an EMBL/GenBank/DDBJ whole genome shotgun (WGS) entry which is preliminary data.</text>
</comment>
<feature type="region of interest" description="Disordered" evidence="1">
    <location>
        <begin position="84"/>
        <end position="103"/>
    </location>
</feature>
<protein>
    <recommendedName>
        <fullName evidence="3">Cytochrome c7-like domain-containing protein</fullName>
    </recommendedName>
</protein>
<feature type="chain" id="PRO_5037158697" description="Cytochrome c7-like domain-containing protein" evidence="2">
    <location>
        <begin position="24"/>
        <end position="188"/>
    </location>
</feature>
<dbReference type="SUPFAM" id="SSF48695">
    <property type="entry name" value="Multiheme cytochromes"/>
    <property type="match status" value="1"/>
</dbReference>
<dbReference type="AlphaFoldDB" id="A0A923S4V8"/>
<dbReference type="Pfam" id="PF14522">
    <property type="entry name" value="Cytochrome_C7"/>
    <property type="match status" value="1"/>
</dbReference>
<dbReference type="Proteomes" id="UP000596827">
    <property type="component" value="Unassembled WGS sequence"/>
</dbReference>
<proteinExistence type="predicted"/>
<feature type="domain" description="Cytochrome c7-like" evidence="3">
    <location>
        <begin position="117"/>
        <end position="178"/>
    </location>
</feature>
<feature type="signal peptide" evidence="2">
    <location>
        <begin position="1"/>
        <end position="23"/>
    </location>
</feature>
<dbReference type="NCBIfam" id="TIGR04257">
    <property type="entry name" value="nanowire_3heme"/>
    <property type="match status" value="1"/>
</dbReference>
<evidence type="ECO:0000256" key="1">
    <source>
        <dbReference type="SAM" id="MobiDB-lite"/>
    </source>
</evidence>
<organism evidence="4 5">
    <name type="scientific">Ramlibacter albus</name>
    <dbReference type="NCBI Taxonomy" id="2079448"/>
    <lineage>
        <taxon>Bacteria</taxon>
        <taxon>Pseudomonadati</taxon>
        <taxon>Pseudomonadota</taxon>
        <taxon>Betaproteobacteria</taxon>
        <taxon>Burkholderiales</taxon>
        <taxon>Comamonadaceae</taxon>
        <taxon>Ramlibacter</taxon>
    </lineage>
</organism>
<evidence type="ECO:0000256" key="2">
    <source>
        <dbReference type="SAM" id="SignalP"/>
    </source>
</evidence>
<gene>
    <name evidence="4" type="ORF">H8R02_22740</name>
</gene>
<sequence>MARRTSRFLLAALLAAAAGLALAQVHRADLFGSLPEAPTERQAVPVHDAALPEAKRLQAPHEAFAGLPQDRQGKPDWVRSLRQRSIEPRATVTGKPRDAQPSAPDVVMKNTAQMPWVNFPHAAHGDWLACQNCHDSLFAPKAGAASINMTTIFRGEACGVCHGTVAFTPMAQCERCHSVPQPGQKPWW</sequence>
<dbReference type="Gene3D" id="3.90.10.10">
    <property type="entry name" value="Cytochrome C3"/>
    <property type="match status" value="1"/>
</dbReference>
<dbReference type="InterPro" id="IPR029467">
    <property type="entry name" value="Cyt_c7-like"/>
</dbReference>
<dbReference type="InterPro" id="IPR036280">
    <property type="entry name" value="Multihaem_cyt_sf"/>
</dbReference>
<reference evidence="4" key="1">
    <citation type="submission" date="2020-08" db="EMBL/GenBank/DDBJ databases">
        <title>Ramlibacter sp. GTP1 16S ribosomal RNA gene genome sequencing and assembly.</title>
        <authorList>
            <person name="Kang M."/>
        </authorList>
    </citation>
    <scope>NUCLEOTIDE SEQUENCE</scope>
    <source>
        <strain evidence="4">GTP1</strain>
    </source>
</reference>
<evidence type="ECO:0000313" key="5">
    <source>
        <dbReference type="Proteomes" id="UP000596827"/>
    </source>
</evidence>
<name>A0A923S4V8_9BURK</name>
<dbReference type="RefSeq" id="WP_187083791.1">
    <property type="nucleotide sequence ID" value="NZ_JACORU010000010.1"/>
</dbReference>
<dbReference type="EMBL" id="JACORU010000010">
    <property type="protein sequence ID" value="MBC5767303.1"/>
    <property type="molecule type" value="Genomic_DNA"/>
</dbReference>